<evidence type="ECO:0000313" key="2">
    <source>
        <dbReference type="Proteomes" id="UP001266357"/>
    </source>
</evidence>
<dbReference type="RefSeq" id="WP_311582200.1">
    <property type="nucleotide sequence ID" value="NZ_JAVRIF010000006.1"/>
</dbReference>
<keyword evidence="2" id="KW-1185">Reference proteome</keyword>
<evidence type="ECO:0000313" key="1">
    <source>
        <dbReference type="EMBL" id="MDT0604331.1"/>
    </source>
</evidence>
<gene>
    <name evidence="1" type="ORF">RM573_12055</name>
</gene>
<dbReference type="SUPFAM" id="SSF140736">
    <property type="entry name" value="Rv1873-like"/>
    <property type="match status" value="1"/>
</dbReference>
<name>A0ABU3A2C1_9GAMM</name>
<comment type="caution">
    <text evidence="1">The sequence shown here is derived from an EMBL/GenBank/DDBJ whole genome shotgun (WGS) entry which is preliminary data.</text>
</comment>
<dbReference type="InterPro" id="IPR036287">
    <property type="entry name" value="Rv1873-like_sf"/>
</dbReference>
<proteinExistence type="predicted"/>
<dbReference type="EMBL" id="JAVRIF010000006">
    <property type="protein sequence ID" value="MDT0604331.1"/>
    <property type="molecule type" value="Genomic_DNA"/>
</dbReference>
<protein>
    <submittedName>
        <fullName evidence="1">DUF1810 family protein</fullName>
    </submittedName>
</protein>
<accession>A0ABU3A2C1</accession>
<reference evidence="1 2" key="1">
    <citation type="submission" date="2023-09" db="EMBL/GenBank/DDBJ databases">
        <authorList>
            <person name="Rey-Velasco X."/>
        </authorList>
    </citation>
    <scope>NUCLEOTIDE SEQUENCE [LARGE SCALE GENOMIC DNA]</scope>
    <source>
        <strain evidence="1 2">W431</strain>
    </source>
</reference>
<organism evidence="1 2">
    <name type="scientific">Thalassotalea castellviae</name>
    <dbReference type="NCBI Taxonomy" id="3075612"/>
    <lineage>
        <taxon>Bacteria</taxon>
        <taxon>Pseudomonadati</taxon>
        <taxon>Pseudomonadota</taxon>
        <taxon>Gammaproteobacteria</taxon>
        <taxon>Alteromonadales</taxon>
        <taxon>Colwelliaceae</taxon>
        <taxon>Thalassotalea</taxon>
    </lineage>
</organism>
<dbReference type="InterPro" id="IPR014937">
    <property type="entry name" value="DUF1810"/>
</dbReference>
<dbReference type="Pfam" id="PF08837">
    <property type="entry name" value="DUF1810"/>
    <property type="match status" value="1"/>
</dbReference>
<sequence length="141" mass="16307">MTFNCFEQAQAKFYSVALQELTAGKKKSHWMWFVFPQLEGLGQSEIAQKFALEDGEHAREYLAHPILGKRLLELTQVCCNHKNLTAADIFDHDTVKFHSCMTLFALTHPDNLVFKQALHQFFAGRYCQRTWQILKNDGVLD</sequence>
<dbReference type="Gene3D" id="1.25.40.380">
    <property type="entry name" value="Protein of unknown function DUF1810"/>
    <property type="match status" value="1"/>
</dbReference>
<dbReference type="Proteomes" id="UP001266357">
    <property type="component" value="Unassembled WGS sequence"/>
</dbReference>